<dbReference type="OrthoDB" id="423553at2759"/>
<evidence type="ECO:0000313" key="3">
    <source>
        <dbReference type="EMBL" id="CAL4803596.1"/>
    </source>
</evidence>
<dbReference type="EMBL" id="CAMXCT020006577">
    <property type="protein sequence ID" value="CAL1169659.1"/>
    <property type="molecule type" value="Genomic_DNA"/>
</dbReference>
<dbReference type="EMBL" id="CAMXCT010006577">
    <property type="protein sequence ID" value="CAI4016284.1"/>
    <property type="molecule type" value="Genomic_DNA"/>
</dbReference>
<evidence type="ECO:0000313" key="4">
    <source>
        <dbReference type="Proteomes" id="UP001152797"/>
    </source>
</evidence>
<reference evidence="3 4" key="2">
    <citation type="submission" date="2024-05" db="EMBL/GenBank/DDBJ databases">
        <authorList>
            <person name="Chen Y."/>
            <person name="Shah S."/>
            <person name="Dougan E. K."/>
            <person name="Thang M."/>
            <person name="Chan C."/>
        </authorList>
    </citation>
    <scope>NUCLEOTIDE SEQUENCE [LARGE SCALE GENOMIC DNA]</scope>
</reference>
<evidence type="ECO:0000256" key="1">
    <source>
        <dbReference type="SAM" id="MobiDB-lite"/>
    </source>
</evidence>
<dbReference type="EMBL" id="CAMXCT030006577">
    <property type="protein sequence ID" value="CAL4803596.1"/>
    <property type="molecule type" value="Genomic_DNA"/>
</dbReference>
<gene>
    <name evidence="2" type="ORF">C1SCF055_LOCUS41037</name>
</gene>
<keyword evidence="4" id="KW-1185">Reference proteome</keyword>
<comment type="caution">
    <text evidence="2">The sequence shown here is derived from an EMBL/GenBank/DDBJ whole genome shotgun (WGS) entry which is preliminary data.</text>
</comment>
<reference evidence="2" key="1">
    <citation type="submission" date="2022-10" db="EMBL/GenBank/DDBJ databases">
        <authorList>
            <person name="Chen Y."/>
            <person name="Dougan E. K."/>
            <person name="Chan C."/>
            <person name="Rhodes N."/>
            <person name="Thang M."/>
        </authorList>
    </citation>
    <scope>NUCLEOTIDE SEQUENCE</scope>
</reference>
<feature type="region of interest" description="Disordered" evidence="1">
    <location>
        <begin position="758"/>
        <end position="793"/>
    </location>
</feature>
<proteinExistence type="predicted"/>
<accession>A0A9P1DTX6</accession>
<organism evidence="2">
    <name type="scientific">Cladocopium goreaui</name>
    <dbReference type="NCBI Taxonomy" id="2562237"/>
    <lineage>
        <taxon>Eukaryota</taxon>
        <taxon>Sar</taxon>
        <taxon>Alveolata</taxon>
        <taxon>Dinophyceae</taxon>
        <taxon>Suessiales</taxon>
        <taxon>Symbiodiniaceae</taxon>
        <taxon>Cladocopium</taxon>
    </lineage>
</organism>
<evidence type="ECO:0000313" key="2">
    <source>
        <dbReference type="EMBL" id="CAI4016284.1"/>
    </source>
</evidence>
<dbReference type="AlphaFoldDB" id="A0A9P1DTX6"/>
<sequence>MQQLISETRALALDFDQCAFGAPSVKPTRLLCSTDLLDDVCVRCPGNHLHVQLKVRDPRTGKLIFRTKAAQIYPWALCASIAMNVTVIYEDALAHLSTTFCLTTPVADRKRELGSSKPWPGHRQADTALKAQWAGYQLKRGARCGVGAGPSRSRCHERYQLLTYWEHRARQVCHVELYAEMLSACKSVDKDLPVFLHGFPIVGTIAPTGRWPPYTKPQKALPVQDALKRAWALRRKIISRAHGVPVSDNLRKNWEASIEDVTEGSCLGPFSEEAQVSKILDCEDWIPTQRFEVVQKNKVRGCDSATTNMINQITVITEKPQLPSTDSNVAALRRLRSLKPDDELVGWVLDEHKAYRQVAVRPDQRKFSVIYLKNPESGAPNFFVMVGHSCGLVSAVYNYNRRSAAINEFLVSIFGLVAFSFYDDKYGFEPAGTAPSAREVAERVHFWLGAKFDQKKLQLSSTPTILGVTYNLEKLQLEIKPERKDEIASSARSVEEVGHFRTPVQFTAVIPESVKSAHVILLIDSEAVEGALVKGMLFAILASKIKAVITSRQRVAERIEASGTPLGLPDAAFDAPSMVQDAYDAMIQKSPGVEVMMEAILQAARRMDAENWQRFQQIPLLHVHQDDSTVHSNLFAQNEPSWRPLLQRPKKRKQSCAFLHMGTAPMTPVLADFLTKLGWSGICVGPMKPPPGNEDLLQFVQLDPAEAKDQFQIDELLGETGGLVPSPPTFPLAFVNVLFNVNEDSSLLDPYDDDYEEKLKERQEQEAAEAEAKKAAGKKKKKDTVVQENAELPPVPPSTVAGYGVVGLTRGHRVRRRLRAIKNCLAITMGRLAKDGSLVMVWPGLPLHPVLFFIAGSLRKLFQRVHVFSPEGSKTFEVYMLAAGYKRDKADSKVPGMGGLEIRSFFEDTWRLGPKWRNGWPKLPASSGTSRFLGRKKPVFIENDLVDDGISTIFFALFSVWNQKKGYKISV</sequence>
<protein>
    <submittedName>
        <fullName evidence="3">Potassium voltage-gated channel subfamily B member 2</fullName>
    </submittedName>
</protein>
<name>A0A9P1DTX6_9DINO</name>
<dbReference type="Proteomes" id="UP001152797">
    <property type="component" value="Unassembled WGS sequence"/>
</dbReference>
<feature type="compositionally biased region" description="Basic and acidic residues" evidence="1">
    <location>
        <begin position="758"/>
        <end position="774"/>
    </location>
</feature>